<dbReference type="InterPro" id="IPR023996">
    <property type="entry name" value="TonB-dep_OMP_SusC/RagA"/>
</dbReference>
<evidence type="ECO:0000256" key="12">
    <source>
        <dbReference type="SAM" id="SignalP"/>
    </source>
</evidence>
<dbReference type="RefSeq" id="WP_187468734.1">
    <property type="nucleotide sequence ID" value="NZ_JACSIT010000154.1"/>
</dbReference>
<dbReference type="Gene3D" id="2.170.130.10">
    <property type="entry name" value="TonB-dependent receptor, plug domain"/>
    <property type="match status" value="1"/>
</dbReference>
<feature type="domain" description="TonB-dependent receptor plug" evidence="14">
    <location>
        <begin position="122"/>
        <end position="225"/>
    </location>
</feature>
<keyword evidence="8" id="KW-0675">Receptor</keyword>
<evidence type="ECO:0000313" key="16">
    <source>
        <dbReference type="Proteomes" id="UP000650081"/>
    </source>
</evidence>
<keyword evidence="6 11" id="KW-0798">TonB box</keyword>
<evidence type="ECO:0000259" key="14">
    <source>
        <dbReference type="Pfam" id="PF07715"/>
    </source>
</evidence>
<feature type="domain" description="TonB-dependent receptor-like beta-barrel" evidence="13">
    <location>
        <begin position="458"/>
        <end position="944"/>
    </location>
</feature>
<dbReference type="EMBL" id="JACSIT010000154">
    <property type="protein sequence ID" value="MBC6996725.1"/>
    <property type="molecule type" value="Genomic_DNA"/>
</dbReference>
<dbReference type="SUPFAM" id="SSF49464">
    <property type="entry name" value="Carboxypeptidase regulatory domain-like"/>
    <property type="match status" value="1"/>
</dbReference>
<dbReference type="SUPFAM" id="SSF56935">
    <property type="entry name" value="Porins"/>
    <property type="match status" value="1"/>
</dbReference>
<dbReference type="InterPro" id="IPR008969">
    <property type="entry name" value="CarboxyPept-like_regulatory"/>
</dbReference>
<organism evidence="15 16">
    <name type="scientific">Neolewinella lacunae</name>
    <dbReference type="NCBI Taxonomy" id="1517758"/>
    <lineage>
        <taxon>Bacteria</taxon>
        <taxon>Pseudomonadati</taxon>
        <taxon>Bacteroidota</taxon>
        <taxon>Saprospiria</taxon>
        <taxon>Saprospirales</taxon>
        <taxon>Lewinellaceae</taxon>
        <taxon>Neolewinella</taxon>
    </lineage>
</organism>
<dbReference type="Pfam" id="PF07715">
    <property type="entry name" value="Plug"/>
    <property type="match status" value="1"/>
</dbReference>
<dbReference type="AlphaFoldDB" id="A0A923PQK0"/>
<keyword evidence="4 10" id="KW-0812">Transmembrane</keyword>
<reference evidence="15" key="1">
    <citation type="submission" date="2020-08" db="EMBL/GenBank/DDBJ databases">
        <title>Lewinella bacteria from marine environments.</title>
        <authorList>
            <person name="Zhong Y."/>
        </authorList>
    </citation>
    <scope>NUCLEOTIDE SEQUENCE</scope>
    <source>
        <strain evidence="15">KCTC 42187</strain>
    </source>
</reference>
<dbReference type="GO" id="GO:0015344">
    <property type="term" value="F:siderophore uptake transmembrane transporter activity"/>
    <property type="evidence" value="ECO:0007669"/>
    <property type="project" value="TreeGrafter"/>
</dbReference>
<dbReference type="InterPro" id="IPR012910">
    <property type="entry name" value="Plug_dom"/>
</dbReference>
<dbReference type="InterPro" id="IPR000531">
    <property type="entry name" value="Beta-barrel_TonB"/>
</dbReference>
<evidence type="ECO:0000256" key="8">
    <source>
        <dbReference type="ARBA" id="ARBA00023170"/>
    </source>
</evidence>
<dbReference type="InterPro" id="IPR039426">
    <property type="entry name" value="TonB-dep_rcpt-like"/>
</dbReference>
<dbReference type="PANTHER" id="PTHR30069:SF29">
    <property type="entry name" value="HEMOGLOBIN AND HEMOGLOBIN-HAPTOGLOBIN-BINDING PROTEIN 1-RELATED"/>
    <property type="match status" value="1"/>
</dbReference>
<protein>
    <submittedName>
        <fullName evidence="15">SusC/RagA family TonB-linked outer membrane protein</fullName>
    </submittedName>
</protein>
<keyword evidence="16" id="KW-1185">Reference proteome</keyword>
<evidence type="ECO:0000256" key="9">
    <source>
        <dbReference type="ARBA" id="ARBA00023237"/>
    </source>
</evidence>
<evidence type="ECO:0000259" key="13">
    <source>
        <dbReference type="Pfam" id="PF00593"/>
    </source>
</evidence>
<evidence type="ECO:0000256" key="1">
    <source>
        <dbReference type="ARBA" id="ARBA00004571"/>
    </source>
</evidence>
<feature type="chain" id="PRO_5037227734" evidence="12">
    <location>
        <begin position="27"/>
        <end position="1051"/>
    </location>
</feature>
<dbReference type="InterPro" id="IPR023997">
    <property type="entry name" value="TonB-dep_OMP_SusC/RagA_CS"/>
</dbReference>
<dbReference type="PROSITE" id="PS52016">
    <property type="entry name" value="TONB_DEPENDENT_REC_3"/>
    <property type="match status" value="1"/>
</dbReference>
<dbReference type="InterPro" id="IPR037066">
    <property type="entry name" value="Plug_dom_sf"/>
</dbReference>
<keyword evidence="7 10" id="KW-0472">Membrane</keyword>
<dbReference type="NCBIfam" id="TIGR04057">
    <property type="entry name" value="SusC_RagA_signa"/>
    <property type="match status" value="1"/>
</dbReference>
<feature type="signal peptide" evidence="12">
    <location>
        <begin position="1"/>
        <end position="26"/>
    </location>
</feature>
<name>A0A923PQK0_9BACT</name>
<evidence type="ECO:0000256" key="2">
    <source>
        <dbReference type="ARBA" id="ARBA00022448"/>
    </source>
</evidence>
<dbReference type="GO" id="GO:0009279">
    <property type="term" value="C:cell outer membrane"/>
    <property type="evidence" value="ECO:0007669"/>
    <property type="project" value="UniProtKB-SubCell"/>
</dbReference>
<dbReference type="Gene3D" id="2.60.40.1120">
    <property type="entry name" value="Carboxypeptidase-like, regulatory domain"/>
    <property type="match status" value="1"/>
</dbReference>
<dbReference type="InterPro" id="IPR036942">
    <property type="entry name" value="Beta-barrel_TonB_sf"/>
</dbReference>
<keyword evidence="5 12" id="KW-0732">Signal</keyword>
<evidence type="ECO:0000256" key="11">
    <source>
        <dbReference type="RuleBase" id="RU003357"/>
    </source>
</evidence>
<dbReference type="PANTHER" id="PTHR30069">
    <property type="entry name" value="TONB-DEPENDENT OUTER MEMBRANE RECEPTOR"/>
    <property type="match status" value="1"/>
</dbReference>
<gene>
    <name evidence="15" type="ORF">H9S92_21310</name>
</gene>
<keyword evidence="3 10" id="KW-1134">Transmembrane beta strand</keyword>
<evidence type="ECO:0000313" key="15">
    <source>
        <dbReference type="EMBL" id="MBC6996725.1"/>
    </source>
</evidence>
<dbReference type="Proteomes" id="UP000650081">
    <property type="component" value="Unassembled WGS sequence"/>
</dbReference>
<dbReference type="NCBIfam" id="TIGR04056">
    <property type="entry name" value="OMP_RagA_SusC"/>
    <property type="match status" value="1"/>
</dbReference>
<keyword evidence="2 10" id="KW-0813">Transport</keyword>
<evidence type="ECO:0000256" key="10">
    <source>
        <dbReference type="PROSITE-ProRule" id="PRU01360"/>
    </source>
</evidence>
<evidence type="ECO:0000256" key="4">
    <source>
        <dbReference type="ARBA" id="ARBA00022692"/>
    </source>
</evidence>
<evidence type="ECO:0000256" key="7">
    <source>
        <dbReference type="ARBA" id="ARBA00023136"/>
    </source>
</evidence>
<dbReference type="GO" id="GO:0044718">
    <property type="term" value="P:siderophore transmembrane transport"/>
    <property type="evidence" value="ECO:0007669"/>
    <property type="project" value="TreeGrafter"/>
</dbReference>
<proteinExistence type="inferred from homology"/>
<evidence type="ECO:0000256" key="6">
    <source>
        <dbReference type="ARBA" id="ARBA00023077"/>
    </source>
</evidence>
<comment type="subcellular location">
    <subcellularLocation>
        <location evidence="1 10">Cell outer membrane</location>
        <topology evidence="1 10">Multi-pass membrane protein</topology>
    </subcellularLocation>
</comment>
<dbReference type="Pfam" id="PF00593">
    <property type="entry name" value="TonB_dep_Rec_b-barrel"/>
    <property type="match status" value="1"/>
</dbReference>
<accession>A0A923PQK0</accession>
<comment type="similarity">
    <text evidence="10 11">Belongs to the TonB-dependent receptor family.</text>
</comment>
<keyword evidence="9 10" id="KW-0998">Cell outer membrane</keyword>
<comment type="caution">
    <text evidence="15">The sequence shown here is derived from an EMBL/GenBank/DDBJ whole genome shotgun (WGS) entry which is preliminary data.</text>
</comment>
<evidence type="ECO:0000256" key="3">
    <source>
        <dbReference type="ARBA" id="ARBA00022452"/>
    </source>
</evidence>
<sequence>MKQKITSIYRLVLLLPLLFLGVAVQAQNAITGTITGAEDGEPLIGVTVLVEGTTTGTVSDLDGNYSIQASATDVLIYSYTGMETQRITVGTQRQIDVALVSSNISLDQVIVTAYGTSKKGAFTGSATQINSEDIQNRGVTNITSALNGAPGIQYSPGSGQPGASSPLRVRGFGSVNASADPLYVVDGIIFSGNLNSLNPNDIESLTVLKDAASTALYGAKAANGVVLITTKSGRTSASGRSTMNVNISQGFSGRALPEYERVGPAEYYELQWEALRNSFLTTANDDLATANQKATDQIFTQLGTNPFNVPNNQIVGTDGRINPNAELLYPDDLDWQEPLTRLGNRTEANVAYQGGTEKTSYYSSLGYIDDQGWILASDFRRVSGRLNVTTSPRKWIRTGFNANVATSTANQAADGGSTSFVNPFFSTRTIAPIYSVFEHDPVTGAFLLDDAGNRIYDLGANRVGNTSGRHVIQETLLNQDIDRNSTIGGRAFVDLTFLPELTLTVNAGYDNRAFNNVGYGNTIVGDAAPNGRAFRTNTVTNSLSFNQLLNYKKDFGIHNLSLLVGHESFEYENNYLYAFRTSQIATGNNELINFATLEDATSNTTRYTTEGYLARAEYDFDGRYFLSASFRADGSSRFAEDVRWGQFYSVGGAWRLDQEAFIDNLPWVDLLKLRASYGEVGNDSNLDFGALSAYASQALFSLGFNNASEPGILVGSLGAPNLEWETNAQTDVALEFSLFNYRLNGTIEYYNRNTDNLIFEVPLPLSTGNDNVLANIGSMFNRGIELNLSGDIIRTPKFTWTLDVNGSTIRNEFTELPQEEIITGTKKLVVGGSIYDYWLRDYYGVDPADGAALYRLNPEVSATDASVRILNGDTLTTNFNNAKFDFVGTAVPDLFGAITNKFQIGNFRFGFLVTYQIGGQTYDTNHANLLSNGNFGSALSVDIRDRWQQPGDVTLVPRLDASQTNNFGAASSRFLVKSDFLAIRQANISYNIPDALMSRLGMSNFTIYANAENLFLDTARKGMDVNQNFNGTTSNRFTPSRVVTFGINTTF</sequence>
<evidence type="ECO:0000256" key="5">
    <source>
        <dbReference type="ARBA" id="ARBA00022729"/>
    </source>
</evidence>
<dbReference type="Gene3D" id="2.40.170.20">
    <property type="entry name" value="TonB-dependent receptor, beta-barrel domain"/>
    <property type="match status" value="1"/>
</dbReference>
<dbReference type="Pfam" id="PF13715">
    <property type="entry name" value="CarbopepD_reg_2"/>
    <property type="match status" value="1"/>
</dbReference>